<name>A0AAV8VNW1_9CUCU</name>
<evidence type="ECO:0000256" key="8">
    <source>
        <dbReference type="SAM" id="Coils"/>
    </source>
</evidence>
<feature type="domain" description="RING-type" evidence="10">
    <location>
        <begin position="74"/>
        <end position="152"/>
    </location>
</feature>
<dbReference type="GO" id="GO:0008270">
    <property type="term" value="F:zinc ion binding"/>
    <property type="evidence" value="ECO:0007669"/>
    <property type="project" value="UniProtKB-KW"/>
</dbReference>
<evidence type="ECO:0000256" key="3">
    <source>
        <dbReference type="ARBA" id="ARBA00022737"/>
    </source>
</evidence>
<comment type="caution">
    <text evidence="12">The sequence shown here is derived from an EMBL/GenBank/DDBJ whole genome shotgun (WGS) entry which is preliminary data.</text>
</comment>
<feature type="domain" description="B box-type" evidence="11">
    <location>
        <begin position="244"/>
        <end position="285"/>
    </location>
</feature>
<feature type="compositionally biased region" description="Polar residues" evidence="9">
    <location>
        <begin position="45"/>
        <end position="58"/>
    </location>
</feature>
<dbReference type="InterPro" id="IPR013083">
    <property type="entry name" value="Znf_RING/FYVE/PHD"/>
</dbReference>
<dbReference type="InterPro" id="IPR001298">
    <property type="entry name" value="Filamin/ABP280_rpt"/>
</dbReference>
<dbReference type="InterPro" id="IPR027370">
    <property type="entry name" value="Znf-RING_euk"/>
</dbReference>
<dbReference type="InterPro" id="IPR013783">
    <property type="entry name" value="Ig-like_fold"/>
</dbReference>
<gene>
    <name evidence="12" type="ORF">NQ315_003421</name>
</gene>
<evidence type="ECO:0008006" key="14">
    <source>
        <dbReference type="Google" id="ProtNLM"/>
    </source>
</evidence>
<dbReference type="InterPro" id="IPR014756">
    <property type="entry name" value="Ig_E-set"/>
</dbReference>
<dbReference type="Gene3D" id="3.30.40.10">
    <property type="entry name" value="Zinc/RING finger domain, C3HC4 (zinc finger)"/>
    <property type="match status" value="1"/>
</dbReference>
<dbReference type="EMBL" id="JANEYG010000051">
    <property type="protein sequence ID" value="KAJ8915637.1"/>
    <property type="molecule type" value="Genomic_DNA"/>
</dbReference>
<evidence type="ECO:0000313" key="12">
    <source>
        <dbReference type="EMBL" id="KAJ8915637.1"/>
    </source>
</evidence>
<feature type="repeat" description="Filamin" evidence="7">
    <location>
        <begin position="419"/>
        <end position="510"/>
    </location>
</feature>
<dbReference type="Pfam" id="PF00643">
    <property type="entry name" value="zf-B_box"/>
    <property type="match status" value="1"/>
</dbReference>
<evidence type="ECO:0000259" key="10">
    <source>
        <dbReference type="PROSITE" id="PS50089"/>
    </source>
</evidence>
<proteinExistence type="inferred from homology"/>
<keyword evidence="13" id="KW-1185">Reference proteome</keyword>
<dbReference type="SMART" id="SM00336">
    <property type="entry name" value="BBOX"/>
    <property type="match status" value="2"/>
</dbReference>
<evidence type="ECO:0000259" key="11">
    <source>
        <dbReference type="PROSITE" id="PS50119"/>
    </source>
</evidence>
<protein>
    <recommendedName>
        <fullName evidence="14">Tripartite motif-containing protein 45</fullName>
    </recommendedName>
</protein>
<feature type="compositionally biased region" description="Basic and acidic residues" evidence="9">
    <location>
        <begin position="29"/>
        <end position="43"/>
    </location>
</feature>
<evidence type="ECO:0000256" key="2">
    <source>
        <dbReference type="ARBA" id="ARBA00022723"/>
    </source>
</evidence>
<feature type="coiled-coil region" evidence="8">
    <location>
        <begin position="321"/>
        <end position="385"/>
    </location>
</feature>
<dbReference type="Proteomes" id="UP001159042">
    <property type="component" value="Unassembled WGS sequence"/>
</dbReference>
<organism evidence="12 13">
    <name type="scientific">Exocentrus adspersus</name>
    <dbReference type="NCBI Taxonomy" id="1586481"/>
    <lineage>
        <taxon>Eukaryota</taxon>
        <taxon>Metazoa</taxon>
        <taxon>Ecdysozoa</taxon>
        <taxon>Arthropoda</taxon>
        <taxon>Hexapoda</taxon>
        <taxon>Insecta</taxon>
        <taxon>Pterygota</taxon>
        <taxon>Neoptera</taxon>
        <taxon>Endopterygota</taxon>
        <taxon>Coleoptera</taxon>
        <taxon>Polyphaga</taxon>
        <taxon>Cucujiformia</taxon>
        <taxon>Chrysomeloidea</taxon>
        <taxon>Cerambycidae</taxon>
        <taxon>Lamiinae</taxon>
        <taxon>Acanthocinini</taxon>
        <taxon>Exocentrus</taxon>
    </lineage>
</organism>
<dbReference type="InterPro" id="IPR017907">
    <property type="entry name" value="Znf_RING_CS"/>
</dbReference>
<evidence type="ECO:0000256" key="1">
    <source>
        <dbReference type="ARBA" id="ARBA00008518"/>
    </source>
</evidence>
<dbReference type="Gene3D" id="3.30.160.60">
    <property type="entry name" value="Classic Zinc Finger"/>
    <property type="match status" value="1"/>
</dbReference>
<dbReference type="InterPro" id="IPR000315">
    <property type="entry name" value="Znf_B-box"/>
</dbReference>
<comment type="similarity">
    <text evidence="1">Belongs to the TRIM/RBCC family.</text>
</comment>
<dbReference type="AlphaFoldDB" id="A0AAV8VNW1"/>
<dbReference type="PROSITE" id="PS50194">
    <property type="entry name" value="FILAMIN_REPEAT"/>
    <property type="match status" value="1"/>
</dbReference>
<evidence type="ECO:0000256" key="9">
    <source>
        <dbReference type="SAM" id="MobiDB-lite"/>
    </source>
</evidence>
<dbReference type="PROSITE" id="PS50119">
    <property type="entry name" value="ZF_BBOX"/>
    <property type="match status" value="1"/>
</dbReference>
<feature type="region of interest" description="Disordered" evidence="9">
    <location>
        <begin position="25"/>
        <end position="58"/>
    </location>
</feature>
<dbReference type="InterPro" id="IPR017868">
    <property type="entry name" value="Filamin/ABP280_repeat-like"/>
</dbReference>
<dbReference type="Pfam" id="PF13445">
    <property type="entry name" value="zf-RING_UBOX"/>
    <property type="match status" value="1"/>
</dbReference>
<keyword evidence="3" id="KW-0677">Repeat</keyword>
<dbReference type="Pfam" id="PF00630">
    <property type="entry name" value="Filamin"/>
    <property type="match status" value="1"/>
</dbReference>
<dbReference type="PROSITE" id="PS50089">
    <property type="entry name" value="ZF_RING_2"/>
    <property type="match status" value="1"/>
</dbReference>
<dbReference type="GO" id="GO:0061630">
    <property type="term" value="F:ubiquitin protein ligase activity"/>
    <property type="evidence" value="ECO:0007669"/>
    <property type="project" value="TreeGrafter"/>
</dbReference>
<dbReference type="PANTHER" id="PTHR25462">
    <property type="entry name" value="BONUS, ISOFORM C-RELATED"/>
    <property type="match status" value="1"/>
</dbReference>
<evidence type="ECO:0000256" key="4">
    <source>
        <dbReference type="ARBA" id="ARBA00022771"/>
    </source>
</evidence>
<dbReference type="InterPro" id="IPR047153">
    <property type="entry name" value="TRIM45/56/19-like"/>
</dbReference>
<dbReference type="SUPFAM" id="SSF57845">
    <property type="entry name" value="B-box zinc-binding domain"/>
    <property type="match status" value="1"/>
</dbReference>
<keyword evidence="4 6" id="KW-0863">Zinc-finger</keyword>
<keyword evidence="5" id="KW-0862">Zinc</keyword>
<dbReference type="SUPFAM" id="SSF57850">
    <property type="entry name" value="RING/U-box"/>
    <property type="match status" value="1"/>
</dbReference>
<dbReference type="Gene3D" id="2.60.40.10">
    <property type="entry name" value="Immunoglobulins"/>
    <property type="match status" value="1"/>
</dbReference>
<dbReference type="PANTHER" id="PTHR25462:SF291">
    <property type="entry name" value="E3 UBIQUITIN-PROTEIN LIGASE TRIM45"/>
    <property type="match status" value="1"/>
</dbReference>
<keyword evidence="2" id="KW-0479">Metal-binding</keyword>
<dbReference type="PROSITE" id="PS00518">
    <property type="entry name" value="ZF_RING_1"/>
    <property type="match status" value="1"/>
</dbReference>
<reference evidence="12 13" key="1">
    <citation type="journal article" date="2023" name="Insect Mol. Biol.">
        <title>Genome sequencing provides insights into the evolution of gene families encoding plant cell wall-degrading enzymes in longhorned beetles.</title>
        <authorList>
            <person name="Shin N.R."/>
            <person name="Okamura Y."/>
            <person name="Kirsch R."/>
            <person name="Pauchet Y."/>
        </authorList>
    </citation>
    <scope>NUCLEOTIDE SEQUENCE [LARGE SCALE GENOMIC DNA]</scope>
    <source>
        <strain evidence="12">EAD_L_NR</strain>
    </source>
</reference>
<sequence length="585" mass="65671">MMDIDRISYIFGSFARRRQSQEVGVAKRRSIEPTKKVFHDRSKSTPHQSKKTVTTSPRAKSIVGFPVDEGKFKCPMCRRQYEDPRVLPCLHTFCLRCLQELEKRGFSTWYDDDPEVLKTNSTDSRKASSGGSGYASDKRDDSPCRSVCCPTCGSRTEVPPGGVSSFPPNYTLQHKIVLATLNSQSTHLLCDLCPSDVSAISRCMECAVSFCVHCEEVHLRQKTSSEHEVLTLQRARERGITKVRRQIMCLKHPDLELSVFCSTCFQVVCRDCVSVSHRGHTCEPISRAAKLHFSKLRLAADRAKSVVEESAVAAHRLSTTSKKIEAQCNKVQTEVEKFIEEYIKSVEEHKVSLLEQIRQVREEKLQSISREKLRLQKRIKDARDIAYFLDDLLSDGTENLISISFLLLHLREVLRILFPGLQNLRIGRKVEVLLETRDHNETPIDRGGEHVTAEIRHRDAGVSKSLAVNVQDRRDGTYGISFVPDVAGKLALNVCVKGQAIKGSPFPLTVRTIKPHHGTFHCCSFCSSGGNKDATCGCEGRMPGGYKGCGHGHEGHPGRRHWSCCGNVLEHSECVRSNSQYQFTL</sequence>
<dbReference type="SMART" id="SM00557">
    <property type="entry name" value="IG_FLMN"/>
    <property type="match status" value="1"/>
</dbReference>
<feature type="region of interest" description="Disordered" evidence="9">
    <location>
        <begin position="117"/>
        <end position="143"/>
    </location>
</feature>
<dbReference type="SMART" id="SM00184">
    <property type="entry name" value="RING"/>
    <property type="match status" value="1"/>
</dbReference>
<keyword evidence="8" id="KW-0175">Coiled coil</keyword>
<accession>A0AAV8VNW1</accession>
<evidence type="ECO:0000256" key="6">
    <source>
        <dbReference type="PROSITE-ProRule" id="PRU00024"/>
    </source>
</evidence>
<evidence type="ECO:0000256" key="5">
    <source>
        <dbReference type="ARBA" id="ARBA00022833"/>
    </source>
</evidence>
<evidence type="ECO:0000313" key="13">
    <source>
        <dbReference type="Proteomes" id="UP001159042"/>
    </source>
</evidence>
<dbReference type="InterPro" id="IPR001841">
    <property type="entry name" value="Znf_RING"/>
</dbReference>
<dbReference type="SUPFAM" id="SSF81296">
    <property type="entry name" value="E set domains"/>
    <property type="match status" value="1"/>
</dbReference>
<evidence type="ECO:0000256" key="7">
    <source>
        <dbReference type="PROSITE-ProRule" id="PRU00087"/>
    </source>
</evidence>